<feature type="compositionally biased region" description="Basic residues" evidence="2">
    <location>
        <begin position="24"/>
        <end position="41"/>
    </location>
</feature>
<keyword evidence="4" id="KW-1185">Reference proteome</keyword>
<evidence type="ECO:0000256" key="1">
    <source>
        <dbReference type="SAM" id="Coils"/>
    </source>
</evidence>
<dbReference type="EMBL" id="JAJJMA010001999">
    <property type="protein sequence ID" value="MCL7021554.1"/>
    <property type="molecule type" value="Genomic_DNA"/>
</dbReference>
<accession>A0AA41RPQ3</accession>
<protein>
    <submittedName>
        <fullName evidence="3">Uncharacterized protein</fullName>
    </submittedName>
</protein>
<evidence type="ECO:0000313" key="4">
    <source>
        <dbReference type="Proteomes" id="UP001177140"/>
    </source>
</evidence>
<comment type="caution">
    <text evidence="3">The sequence shown here is derived from an EMBL/GenBank/DDBJ whole genome shotgun (WGS) entry which is preliminary data.</text>
</comment>
<sequence>MGESFTIQISSNLVSQLTETGDKSKKKTRKPKPKTSTKVPKKPTIDNFEEHKGSSADSGWPLQAPLPPPALFLPITPQEVPPQIPNAELDAIRSTLKESEKVVERLQKQEENMLQEVTKKAKDLHDKEFKLPYQNPFLCLIEKEACLECYKENSKNPLKCGEVVTRFKNCVRISVQQASSAQ</sequence>
<organism evidence="3 4">
    <name type="scientific">Papaver nudicaule</name>
    <name type="common">Iceland poppy</name>
    <dbReference type="NCBI Taxonomy" id="74823"/>
    <lineage>
        <taxon>Eukaryota</taxon>
        <taxon>Viridiplantae</taxon>
        <taxon>Streptophyta</taxon>
        <taxon>Embryophyta</taxon>
        <taxon>Tracheophyta</taxon>
        <taxon>Spermatophyta</taxon>
        <taxon>Magnoliopsida</taxon>
        <taxon>Ranunculales</taxon>
        <taxon>Papaveraceae</taxon>
        <taxon>Papaveroideae</taxon>
        <taxon>Papaver</taxon>
    </lineage>
</organism>
<evidence type="ECO:0000313" key="3">
    <source>
        <dbReference type="EMBL" id="MCL7021554.1"/>
    </source>
</evidence>
<proteinExistence type="predicted"/>
<name>A0AA41RPQ3_PAPNU</name>
<dbReference type="Proteomes" id="UP001177140">
    <property type="component" value="Unassembled WGS sequence"/>
</dbReference>
<dbReference type="AlphaFoldDB" id="A0AA41RPQ3"/>
<dbReference type="PANTHER" id="PTHR47587">
    <property type="entry name" value="OS05G0103500 PROTEIN"/>
    <property type="match status" value="1"/>
</dbReference>
<keyword evidence="1" id="KW-0175">Coiled coil</keyword>
<evidence type="ECO:0000256" key="2">
    <source>
        <dbReference type="SAM" id="MobiDB-lite"/>
    </source>
</evidence>
<dbReference type="PANTHER" id="PTHR47587:SF2">
    <property type="entry name" value="OS05G0103500 PROTEIN"/>
    <property type="match status" value="1"/>
</dbReference>
<gene>
    <name evidence="3" type="ORF">MKW94_011621</name>
</gene>
<feature type="coiled-coil region" evidence="1">
    <location>
        <begin position="89"/>
        <end position="127"/>
    </location>
</feature>
<feature type="region of interest" description="Disordered" evidence="2">
    <location>
        <begin position="16"/>
        <end position="63"/>
    </location>
</feature>
<reference evidence="3" key="1">
    <citation type="submission" date="2022-03" db="EMBL/GenBank/DDBJ databases">
        <title>A functionally conserved STORR gene fusion in Papaver species that diverged 16.8 million years ago.</title>
        <authorList>
            <person name="Catania T."/>
        </authorList>
    </citation>
    <scope>NUCLEOTIDE SEQUENCE</scope>
    <source>
        <strain evidence="3">S-191538</strain>
    </source>
</reference>